<keyword evidence="8" id="KW-1185">Reference proteome</keyword>
<evidence type="ECO:0000256" key="6">
    <source>
        <dbReference type="SAM" id="Phobius"/>
    </source>
</evidence>
<evidence type="ECO:0000313" key="8">
    <source>
        <dbReference type="Proteomes" id="UP001628179"/>
    </source>
</evidence>
<feature type="region of interest" description="Disordered" evidence="5">
    <location>
        <begin position="170"/>
        <end position="304"/>
    </location>
</feature>
<dbReference type="InterPro" id="IPR051694">
    <property type="entry name" value="Immunoregulatory_rcpt-like"/>
</dbReference>
<feature type="transmembrane region" description="Helical" evidence="6">
    <location>
        <begin position="129"/>
        <end position="152"/>
    </location>
</feature>
<gene>
    <name evidence="7" type="ORF">MFIFM68171_01418</name>
</gene>
<keyword evidence="3 6" id="KW-1133">Transmembrane helix</keyword>
<dbReference type="PANTHER" id="PTHR15549:SF30">
    <property type="entry name" value="MID2 DOMAIN-CONTAINING PROTEIN"/>
    <property type="match status" value="1"/>
</dbReference>
<evidence type="ECO:0000256" key="2">
    <source>
        <dbReference type="ARBA" id="ARBA00022692"/>
    </source>
</evidence>
<protein>
    <submittedName>
        <fullName evidence="7">Uncharacterized protein</fullName>
    </submittedName>
</protein>
<evidence type="ECO:0000256" key="5">
    <source>
        <dbReference type="SAM" id="MobiDB-lite"/>
    </source>
</evidence>
<dbReference type="GeneID" id="98172163"/>
<name>A0ABQ0G0E3_9PEZI</name>
<dbReference type="EMBL" id="BAAFSV010000001">
    <property type="protein sequence ID" value="GAB1311208.1"/>
    <property type="molecule type" value="Genomic_DNA"/>
</dbReference>
<evidence type="ECO:0000256" key="4">
    <source>
        <dbReference type="ARBA" id="ARBA00023136"/>
    </source>
</evidence>
<evidence type="ECO:0000256" key="1">
    <source>
        <dbReference type="ARBA" id="ARBA00004167"/>
    </source>
</evidence>
<sequence>MDTTSRVCETESGYLWYICTWTHPDYSGCCRVDPCKRNPVGCPSYARGVPVTSSIDTTPASSTRTTTVVDTVVETSSTLAATATATVPVPPETSSAPGLGADIQRSAALSGPSAVGDSSSNGMTLSVSALVGIVVGCAMVAIFMALAAGMWWGRRRREKDEKYEKYEHAERLASSRGLDVEHMTPGLGSVFNPTAQNGPGSIFDRAEGRMSKGESLPGFTPVPCGGHSSHLVSHLSSGSSIGAGLPSSPSELDSTPIHGDSARLSAPQTGAAELESHPVAQDETIPEPRATLNSTQEERNAGTYANSWTMFQDVQL</sequence>
<keyword evidence="2 6" id="KW-0812">Transmembrane</keyword>
<accession>A0ABQ0G0E3</accession>
<evidence type="ECO:0000256" key="3">
    <source>
        <dbReference type="ARBA" id="ARBA00022989"/>
    </source>
</evidence>
<comment type="caution">
    <text evidence="7">The sequence shown here is derived from an EMBL/GenBank/DDBJ whole genome shotgun (WGS) entry which is preliminary data.</text>
</comment>
<feature type="compositionally biased region" description="Low complexity" evidence="5">
    <location>
        <begin position="225"/>
        <end position="250"/>
    </location>
</feature>
<reference evidence="7 8" key="1">
    <citation type="submission" date="2024-09" db="EMBL/GenBank/DDBJ databases">
        <title>Itraconazole resistance in Madurella fahalii resulting from another homologue of gene encoding cytochrome P450 14-alpha sterol demethylase (CYP51).</title>
        <authorList>
            <person name="Yoshioka I."/>
            <person name="Fahal A.H."/>
            <person name="Kaneko S."/>
            <person name="Yaguchi T."/>
        </authorList>
    </citation>
    <scope>NUCLEOTIDE SEQUENCE [LARGE SCALE GENOMIC DNA]</scope>
    <source>
        <strain evidence="7 8">IFM 68171</strain>
    </source>
</reference>
<comment type="subcellular location">
    <subcellularLocation>
        <location evidence="1">Membrane</location>
        <topology evidence="1">Single-pass membrane protein</topology>
    </subcellularLocation>
</comment>
<dbReference type="PANTHER" id="PTHR15549">
    <property type="entry name" value="PAIRED IMMUNOGLOBULIN-LIKE TYPE 2 RECEPTOR"/>
    <property type="match status" value="1"/>
</dbReference>
<feature type="compositionally biased region" description="Basic and acidic residues" evidence="5">
    <location>
        <begin position="170"/>
        <end position="182"/>
    </location>
</feature>
<dbReference type="Proteomes" id="UP001628179">
    <property type="component" value="Unassembled WGS sequence"/>
</dbReference>
<evidence type="ECO:0000313" key="7">
    <source>
        <dbReference type="EMBL" id="GAB1311208.1"/>
    </source>
</evidence>
<dbReference type="RefSeq" id="XP_070912941.1">
    <property type="nucleotide sequence ID" value="XM_071056840.1"/>
</dbReference>
<keyword evidence="4 6" id="KW-0472">Membrane</keyword>
<organism evidence="7 8">
    <name type="scientific">Madurella fahalii</name>
    <dbReference type="NCBI Taxonomy" id="1157608"/>
    <lineage>
        <taxon>Eukaryota</taxon>
        <taxon>Fungi</taxon>
        <taxon>Dikarya</taxon>
        <taxon>Ascomycota</taxon>
        <taxon>Pezizomycotina</taxon>
        <taxon>Sordariomycetes</taxon>
        <taxon>Sordariomycetidae</taxon>
        <taxon>Sordariales</taxon>
        <taxon>Sordariales incertae sedis</taxon>
        <taxon>Madurella</taxon>
    </lineage>
</organism>
<proteinExistence type="predicted"/>